<evidence type="ECO:0000256" key="1">
    <source>
        <dbReference type="ARBA" id="ARBA00000971"/>
    </source>
</evidence>
<dbReference type="Proteomes" id="UP001500326">
    <property type="component" value="Unassembled WGS sequence"/>
</dbReference>
<dbReference type="InterPro" id="IPR001179">
    <property type="entry name" value="PPIase_FKBP_dom"/>
</dbReference>
<feature type="chain" id="PRO_5046456268" description="peptidylprolyl isomerase" evidence="7">
    <location>
        <begin position="43"/>
        <end position="329"/>
    </location>
</feature>
<reference evidence="9 10" key="1">
    <citation type="journal article" date="2019" name="Int. J. Syst. Evol. Microbiol.">
        <title>The Global Catalogue of Microorganisms (GCM) 10K type strain sequencing project: providing services to taxonomists for standard genome sequencing and annotation.</title>
        <authorList>
            <consortium name="The Broad Institute Genomics Platform"/>
            <consortium name="The Broad Institute Genome Sequencing Center for Infectious Disease"/>
            <person name="Wu L."/>
            <person name="Ma J."/>
        </authorList>
    </citation>
    <scope>NUCLEOTIDE SEQUENCE [LARGE SCALE GENOMIC DNA]</scope>
    <source>
        <strain evidence="9 10">JCM 14902</strain>
    </source>
</reference>
<dbReference type="GO" id="GO:0016853">
    <property type="term" value="F:isomerase activity"/>
    <property type="evidence" value="ECO:0007669"/>
    <property type="project" value="UniProtKB-KW"/>
</dbReference>
<comment type="catalytic activity">
    <reaction evidence="1 6">
        <text>[protein]-peptidylproline (omega=180) = [protein]-peptidylproline (omega=0)</text>
        <dbReference type="Rhea" id="RHEA:16237"/>
        <dbReference type="Rhea" id="RHEA-COMP:10747"/>
        <dbReference type="Rhea" id="RHEA-COMP:10748"/>
        <dbReference type="ChEBI" id="CHEBI:83833"/>
        <dbReference type="ChEBI" id="CHEBI:83834"/>
        <dbReference type="EC" id="5.2.1.8"/>
    </reaction>
</comment>
<keyword evidence="10" id="KW-1185">Reference proteome</keyword>
<evidence type="ECO:0000313" key="10">
    <source>
        <dbReference type="Proteomes" id="UP001500326"/>
    </source>
</evidence>
<evidence type="ECO:0000256" key="4">
    <source>
        <dbReference type="ARBA" id="ARBA00023110"/>
    </source>
</evidence>
<proteinExistence type="inferred from homology"/>
<protein>
    <recommendedName>
        <fullName evidence="3 6">peptidylprolyl isomerase</fullName>
        <ecNumber evidence="3 6">5.2.1.8</ecNumber>
    </recommendedName>
</protein>
<organism evidence="9 10">
    <name type="scientific">Microbacterium pumilum</name>
    <dbReference type="NCBI Taxonomy" id="344165"/>
    <lineage>
        <taxon>Bacteria</taxon>
        <taxon>Bacillati</taxon>
        <taxon>Actinomycetota</taxon>
        <taxon>Actinomycetes</taxon>
        <taxon>Micrococcales</taxon>
        <taxon>Microbacteriaceae</taxon>
        <taxon>Microbacterium</taxon>
    </lineage>
</organism>
<dbReference type="PANTHER" id="PTHR43811">
    <property type="entry name" value="FKBP-TYPE PEPTIDYL-PROLYL CIS-TRANS ISOMERASE FKPA"/>
    <property type="match status" value="1"/>
</dbReference>
<evidence type="ECO:0000313" key="9">
    <source>
        <dbReference type="EMBL" id="GAA1986106.1"/>
    </source>
</evidence>
<dbReference type="SUPFAM" id="SSF54534">
    <property type="entry name" value="FKBP-like"/>
    <property type="match status" value="1"/>
</dbReference>
<dbReference type="Pfam" id="PF00254">
    <property type="entry name" value="FKBP_C"/>
    <property type="match status" value="1"/>
</dbReference>
<evidence type="ECO:0000259" key="8">
    <source>
        <dbReference type="PROSITE" id="PS50059"/>
    </source>
</evidence>
<gene>
    <name evidence="9" type="ORF">GCM10009777_20210</name>
</gene>
<evidence type="ECO:0000256" key="6">
    <source>
        <dbReference type="PROSITE-ProRule" id="PRU00277"/>
    </source>
</evidence>
<dbReference type="Gene3D" id="3.10.50.40">
    <property type="match status" value="1"/>
</dbReference>
<evidence type="ECO:0000256" key="5">
    <source>
        <dbReference type="ARBA" id="ARBA00023235"/>
    </source>
</evidence>
<dbReference type="EC" id="5.2.1.8" evidence="3 6"/>
<dbReference type="InterPro" id="IPR046357">
    <property type="entry name" value="PPIase_dom_sf"/>
</dbReference>
<keyword evidence="5 6" id="KW-0413">Isomerase</keyword>
<feature type="domain" description="PPIase FKBP-type" evidence="8">
    <location>
        <begin position="236"/>
        <end position="323"/>
    </location>
</feature>
<feature type="signal peptide" evidence="7">
    <location>
        <begin position="1"/>
        <end position="42"/>
    </location>
</feature>
<evidence type="ECO:0000256" key="7">
    <source>
        <dbReference type="SAM" id="SignalP"/>
    </source>
</evidence>
<keyword evidence="4 6" id="KW-0697">Rotamase</keyword>
<dbReference type="PANTHER" id="PTHR43811:SF19">
    <property type="entry name" value="39 KDA FK506-BINDING NUCLEAR PROTEIN"/>
    <property type="match status" value="1"/>
</dbReference>
<comment type="similarity">
    <text evidence="2">Belongs to the FKBP-type PPIase family.</text>
</comment>
<keyword evidence="7" id="KW-0732">Signal</keyword>
<accession>A0ABN2SG25</accession>
<dbReference type="PROSITE" id="PS50059">
    <property type="entry name" value="FKBP_PPIASE"/>
    <property type="match status" value="1"/>
</dbReference>
<comment type="caution">
    <text evidence="9">The sequence shown here is derived from an EMBL/GenBank/DDBJ whole genome shotgun (WGS) entry which is preliminary data.</text>
</comment>
<name>A0ABN2SG25_9MICO</name>
<evidence type="ECO:0000256" key="2">
    <source>
        <dbReference type="ARBA" id="ARBA00006577"/>
    </source>
</evidence>
<sequence length="329" mass="32929">MEASPLPSFSRFTVRIRPLAVLSVAALSAVLLAGCASSGSGADPSPSAADVDLCGAVAAPGEASDAVTVDGDVGAPATVTFESPLDVTAIQSTVVTEGEGDPVVAGDLVSYALSAFNGDTGAELGSFGYADSPVLPQQISPESPLGQILGCATPGTRVVATFPATEGGTSEVYVVDLLRVVPNAAWGEPEEPVAGMPTVELADDGAPTVTLPDGDMPTEFSKATLKKGDGPVVAEGDGVLVQYHGVSWNSGEVFDESWGGQPFSFTAGSGVVQGFTDAVVGETVGSQVIAVLPPSVAYGEGDINDNDLTGQTLVFVIDILGVQAAAATQ</sequence>
<evidence type="ECO:0000256" key="3">
    <source>
        <dbReference type="ARBA" id="ARBA00013194"/>
    </source>
</evidence>
<dbReference type="EMBL" id="BAAAOH010000001">
    <property type="protein sequence ID" value="GAA1986106.1"/>
    <property type="molecule type" value="Genomic_DNA"/>
</dbReference>